<sequence length="457" mass="50118">MALIAGVALASVSLRRIPAGGAEQPSIENPGGDAAPSAHPQSPGEDQRAGSETTGGEGDVDNLRIPSGPYEGVVDDRTFIAAFDDDPLVPTPWSAENWDVTVHSRDPETWLELDKVDAAHGPNCEPPPESHPVVAYDHTVFSCKNHMMTAIRGDAYGLIYLTPNQLVDFSDGTATISLDISTLRTSVRDWWDVWITPYDEHSQLPLDLDASADLAGPPRDSIRVGLGSENQMLAEIYDDFENVQFPDWPNGQVTGDTFTGYETFLEPDAKRRDTFVIELSTDHLRVGMPAYDFWWIDTAIPTLDWNVGVVQFGHHSYNPTKDCNVANNPVPPVTECLPTTWHWDNISISPAIPFTIIKAAERGVGENVPSFNFPAPAPADAHLRFSGIGHDLEVSYDGGPWQPALAQPTKDAVKEEHFASYWTPIPAGTTRVDVRGADWYGGDWHVRDATIWSRDVG</sequence>
<gene>
    <name evidence="2" type="ORF">YM304_14310</name>
</gene>
<protein>
    <submittedName>
        <fullName evidence="2">Uncharacterized protein</fullName>
    </submittedName>
</protein>
<accession>A0A6C7E9B6</accession>
<dbReference type="EMBL" id="AP012057">
    <property type="protein sequence ID" value="BAN01745.1"/>
    <property type="molecule type" value="Genomic_DNA"/>
</dbReference>
<dbReference type="KEGG" id="aym:YM304_14310"/>
<reference evidence="2 3" key="1">
    <citation type="journal article" date="2013" name="Int. J. Syst. Evol. Microbiol.">
        <title>Ilumatobacter nonamiense sp. nov. and Ilumatobacter coccineum sp. nov., isolated from seashore sand.</title>
        <authorList>
            <person name="Matsumoto A."/>
            <person name="Kasai H."/>
            <person name="Matsuo Y."/>
            <person name="Shizuri Y."/>
            <person name="Ichikawa N."/>
            <person name="Fujita N."/>
            <person name="Omura S."/>
            <person name="Takahashi Y."/>
        </authorList>
    </citation>
    <scope>NUCLEOTIDE SEQUENCE [LARGE SCALE GENOMIC DNA]</scope>
    <source>
        <strain evidence="3">NBRC 103263 / KCTC 29153 / YM16-304</strain>
    </source>
</reference>
<evidence type="ECO:0000313" key="3">
    <source>
        <dbReference type="Proteomes" id="UP000011863"/>
    </source>
</evidence>
<evidence type="ECO:0000256" key="1">
    <source>
        <dbReference type="SAM" id="MobiDB-lite"/>
    </source>
</evidence>
<evidence type="ECO:0000313" key="2">
    <source>
        <dbReference type="EMBL" id="BAN01745.1"/>
    </source>
</evidence>
<dbReference type="Proteomes" id="UP000011863">
    <property type="component" value="Chromosome"/>
</dbReference>
<organism evidence="2 3">
    <name type="scientific">Ilumatobacter coccineus (strain NBRC 103263 / KCTC 29153 / YM16-304)</name>
    <dbReference type="NCBI Taxonomy" id="1313172"/>
    <lineage>
        <taxon>Bacteria</taxon>
        <taxon>Bacillati</taxon>
        <taxon>Actinomycetota</taxon>
        <taxon>Acidimicrobiia</taxon>
        <taxon>Acidimicrobiales</taxon>
        <taxon>Ilumatobacteraceae</taxon>
        <taxon>Ilumatobacter</taxon>
    </lineage>
</organism>
<keyword evidence="3" id="KW-1185">Reference proteome</keyword>
<name>A0A6C7E9B6_ILUCY</name>
<dbReference type="AlphaFoldDB" id="A0A6C7E9B6"/>
<feature type="region of interest" description="Disordered" evidence="1">
    <location>
        <begin position="16"/>
        <end position="68"/>
    </location>
</feature>
<proteinExistence type="predicted"/>